<dbReference type="GO" id="GO:0016020">
    <property type="term" value="C:membrane"/>
    <property type="evidence" value="ECO:0007669"/>
    <property type="project" value="InterPro"/>
</dbReference>
<dbReference type="GO" id="GO:0003885">
    <property type="term" value="F:D-arabinono-1,4-lactone oxidase activity"/>
    <property type="evidence" value="ECO:0007669"/>
    <property type="project" value="InterPro"/>
</dbReference>
<keyword evidence="4" id="KW-1185">Reference proteome</keyword>
<dbReference type="KEGG" id="stsi:A4E84_25055"/>
<dbReference type="PANTHER" id="PTHR43762:SF1">
    <property type="entry name" value="D-ARABINONO-1,4-LACTONE OXIDASE"/>
    <property type="match status" value="1"/>
</dbReference>
<dbReference type="AlphaFoldDB" id="A0A143CEH0"/>
<sequence length="460" mass="49851">MSAETDFDPDVMGLDHTTVTGWGRTAPTAAWLIRPRTYEEAAAAVLDCGARGGIPRGLGRAYGDAAQNAGGSVLDMTALDRVHAIDADGGTVLCDAGVSLHRLMEVLLPLGWFVPVTPGTRYVTVGGAIGADIHGKNHHVSGSFARHVLALELLTADGEIRTVIPGSPLFDATAGGMGLTGVILTATIRLQPVETSLMSVDTERATDLDDLMARLAATDHRYRYSVAWIDLLARGAATGRAVLTRGDHAPLDALPARLRRDPLVFRTPRLPATPAILPDGLLSRTTVGLFNELWYRKAPHARTGQLQRISAFFHPLDGVPDWNRVYGRGGFVQYQFVVGHGREDALRRIVRRISERRCPSFLAVLKRFGESDPGWLSFPVPGWTLALDIPAGLPGLGAFLDELDEEVAAAGGRVYLAKDARLRPDLLAAMYPRLDDFRELRARLDPRGVFVSDLARRLSL</sequence>
<dbReference type="InterPro" id="IPR007173">
    <property type="entry name" value="ALO_C"/>
</dbReference>
<evidence type="ECO:0000313" key="4">
    <source>
        <dbReference type="Proteomes" id="UP000076096"/>
    </source>
</evidence>
<dbReference type="Gene3D" id="1.10.45.10">
    <property type="entry name" value="Vanillyl-alcohol Oxidase, Chain A, domain 4"/>
    <property type="match status" value="1"/>
</dbReference>
<dbReference type="InterPro" id="IPR016171">
    <property type="entry name" value="Vanillyl_alc_oxidase_C-sub2"/>
</dbReference>
<dbReference type="RefSeq" id="WP_062931604.1">
    <property type="nucleotide sequence ID" value="NZ_CP015098.1"/>
</dbReference>
<dbReference type="PROSITE" id="PS51387">
    <property type="entry name" value="FAD_PCMH"/>
    <property type="match status" value="1"/>
</dbReference>
<name>A0A143CEH0_9ACTN</name>
<feature type="domain" description="FAD-binding PCMH-type" evidence="2">
    <location>
        <begin position="24"/>
        <end position="193"/>
    </location>
</feature>
<accession>A0A143CEH0</accession>
<dbReference type="STRING" id="1783515.A4E84_25055"/>
<evidence type="ECO:0000256" key="1">
    <source>
        <dbReference type="ARBA" id="ARBA00023002"/>
    </source>
</evidence>
<gene>
    <name evidence="3" type="ORF">A4E84_25055</name>
</gene>
<evidence type="ECO:0000259" key="2">
    <source>
        <dbReference type="PROSITE" id="PS51387"/>
    </source>
</evidence>
<dbReference type="InterPro" id="IPR010031">
    <property type="entry name" value="FAD_lactone_oxidase-like"/>
</dbReference>
<dbReference type="InterPro" id="IPR006094">
    <property type="entry name" value="Oxid_FAD_bind_N"/>
</dbReference>
<dbReference type="EMBL" id="CP015098">
    <property type="protein sequence ID" value="AMW15490.1"/>
    <property type="molecule type" value="Genomic_DNA"/>
</dbReference>
<dbReference type="InterPro" id="IPR036318">
    <property type="entry name" value="FAD-bd_PCMH-like_sf"/>
</dbReference>
<dbReference type="InterPro" id="IPR016166">
    <property type="entry name" value="FAD-bd_PCMH"/>
</dbReference>
<dbReference type="Pfam" id="PF01565">
    <property type="entry name" value="FAD_binding_4"/>
    <property type="match status" value="1"/>
</dbReference>
<dbReference type="SUPFAM" id="SSF56176">
    <property type="entry name" value="FAD-binding/transporter-associated domain-like"/>
    <property type="match status" value="1"/>
</dbReference>
<dbReference type="Gene3D" id="3.30.465.10">
    <property type="match status" value="1"/>
</dbReference>
<keyword evidence="1" id="KW-0560">Oxidoreductase</keyword>
<dbReference type="InterPro" id="IPR016169">
    <property type="entry name" value="FAD-bd_PCMH_sub2"/>
</dbReference>
<dbReference type="GO" id="GO:0071949">
    <property type="term" value="F:FAD binding"/>
    <property type="evidence" value="ECO:0007669"/>
    <property type="project" value="InterPro"/>
</dbReference>
<organism evidence="3 4">
    <name type="scientific">Streptomyces qaidamensis</name>
    <dbReference type="NCBI Taxonomy" id="1783515"/>
    <lineage>
        <taxon>Bacteria</taxon>
        <taxon>Bacillati</taxon>
        <taxon>Actinomycetota</taxon>
        <taxon>Actinomycetes</taxon>
        <taxon>Kitasatosporales</taxon>
        <taxon>Streptomycetaceae</taxon>
        <taxon>Streptomyces</taxon>
        <taxon>Streptomyces aurantiacus group</taxon>
    </lineage>
</organism>
<dbReference type="Proteomes" id="UP000076096">
    <property type="component" value="Chromosome"/>
</dbReference>
<dbReference type="PANTHER" id="PTHR43762">
    <property type="entry name" value="L-GULONOLACTONE OXIDASE"/>
    <property type="match status" value="1"/>
</dbReference>
<proteinExistence type="predicted"/>
<dbReference type="Pfam" id="PF04030">
    <property type="entry name" value="ALO"/>
    <property type="match status" value="1"/>
</dbReference>
<evidence type="ECO:0000313" key="3">
    <source>
        <dbReference type="EMBL" id="AMW15490.1"/>
    </source>
</evidence>
<protein>
    <submittedName>
        <fullName evidence="3">Decaprenylphosphoryl-beta-D-ribose oxidase</fullName>
    </submittedName>
</protein>
<reference evidence="4" key="1">
    <citation type="submission" date="2016-04" db="EMBL/GenBank/DDBJ databases">
        <authorList>
            <person name="Zhang B."/>
        </authorList>
    </citation>
    <scope>NUCLEOTIDE SEQUENCE [LARGE SCALE GENOMIC DNA]</scope>
    <source>
        <strain evidence="4">S10</strain>
    </source>
</reference>